<comment type="function">
    <text evidence="13">Bifunctional aspartate kinase and homoserine dehydrogenase that catalyzes the first and the third steps toward the synthesis of lysine, methionine and threonine from aspartate.</text>
</comment>
<dbReference type="Pfam" id="PF00742">
    <property type="entry name" value="Homoserine_dh"/>
    <property type="match status" value="1"/>
</dbReference>
<evidence type="ECO:0000313" key="17">
    <source>
        <dbReference type="Proteomes" id="UP000481153"/>
    </source>
</evidence>
<dbReference type="Gene3D" id="3.40.1160.10">
    <property type="entry name" value="Acetylglutamate kinase-like"/>
    <property type="match status" value="1"/>
</dbReference>
<dbReference type="SUPFAM" id="SSF55347">
    <property type="entry name" value="Glyceraldehyde-3-phosphate dehydrogenase-like, C-terminal domain"/>
    <property type="match status" value="1"/>
</dbReference>
<dbReference type="GO" id="GO:0046872">
    <property type="term" value="F:metal ion binding"/>
    <property type="evidence" value="ECO:0007669"/>
    <property type="project" value="UniProtKB-KW"/>
</dbReference>
<dbReference type="FunFam" id="3.30.2130.10:FF:000001">
    <property type="entry name" value="Bifunctional aspartokinase/homoserine dehydrogenase"/>
    <property type="match status" value="1"/>
</dbReference>
<dbReference type="Pfam" id="PF22468">
    <property type="entry name" value="ACT_9"/>
    <property type="match status" value="2"/>
</dbReference>
<dbReference type="Gene3D" id="3.30.2130.10">
    <property type="entry name" value="VC0802-like"/>
    <property type="match status" value="1"/>
</dbReference>
<evidence type="ECO:0000256" key="8">
    <source>
        <dbReference type="ARBA" id="ARBA00022857"/>
    </source>
</evidence>
<comment type="caution">
    <text evidence="16">The sequence shown here is derived from an EMBL/GenBank/DDBJ whole genome shotgun (WGS) entry which is preliminary data.</text>
</comment>
<keyword evidence="11" id="KW-0915">Sodium</keyword>
<dbReference type="InterPro" id="IPR054352">
    <property type="entry name" value="ACT_Aspartokinase"/>
</dbReference>
<keyword evidence="10" id="KW-0520">NAD</keyword>
<dbReference type="GO" id="GO:0004072">
    <property type="term" value="F:aspartate kinase activity"/>
    <property type="evidence" value="ECO:0007669"/>
    <property type="project" value="UniProtKB-EC"/>
</dbReference>
<dbReference type="InterPro" id="IPR001048">
    <property type="entry name" value="Asp/Glu/Uridylate_kinase"/>
</dbReference>
<dbReference type="InterPro" id="IPR001341">
    <property type="entry name" value="Asp_kinase"/>
</dbReference>
<dbReference type="Gene3D" id="3.40.50.720">
    <property type="entry name" value="NAD(P)-binding Rossmann-like Domain"/>
    <property type="match status" value="1"/>
</dbReference>
<dbReference type="SUPFAM" id="SSF53633">
    <property type="entry name" value="Carbamate kinase-like"/>
    <property type="match status" value="1"/>
</dbReference>
<organism evidence="16 17">
    <name type="scientific">Aphanomyces euteiches</name>
    <dbReference type="NCBI Taxonomy" id="100861"/>
    <lineage>
        <taxon>Eukaryota</taxon>
        <taxon>Sar</taxon>
        <taxon>Stramenopiles</taxon>
        <taxon>Oomycota</taxon>
        <taxon>Saprolegniomycetes</taxon>
        <taxon>Saprolegniales</taxon>
        <taxon>Verrucalvaceae</taxon>
        <taxon>Aphanomyces</taxon>
    </lineage>
</organism>
<dbReference type="VEuPathDB" id="FungiDB:AeMF1_002344"/>
<comment type="pathway">
    <text evidence="12">Amino-acid biosynthesis.</text>
</comment>
<evidence type="ECO:0000256" key="11">
    <source>
        <dbReference type="ARBA" id="ARBA00023053"/>
    </source>
</evidence>
<sequence>MSSFVVHKFGGTSVGNADAMKAVQQIIAGETSDSIAVVVSAMGGKPKVTDLLISLVELAKKRETDAIAKIIQDILRKHEEAMAALLPPAIGNPILDSIRADLRTLDELLKAISIMRAYNENVTELVSGHGELWSARILTAVLNQHLESEGKTDRFAFVDAREVLVVEPSESHGPVVLYDETKKRLDNKVGGRTHLVITGFICSTVDGVVTTLKRDGSDYSASIFGRVLGASSITIWTDVSGVYSADPRRVPEAQILPQVSYREAMELAYFGAKVIHPKTMAPAIATNIPIFIRNTFDPTHPGTRIYHRLLRHDSSGQPTAKVIVSGFSTIDDIALFNLEGPGMVGVHGVASRLFNALDRIKVNVVLIAQASSEHSICLAIPAAHAKDAKEAIEAAFFKELHLGLIDTVTYQAPVTIIAAVGDNMSETPGVCARFFGALGRAGINILAISQGSSERNISAVVRFEDSGAALRAAHAAFFLADHAVSVGIAGPPSSKLVTALQSQLFTQAPLLVDRFNVDLRLRAVAIGSTSIKTHPTGFDAASLEAAAPIAADVSTLHSHVKVDHIPHALIVDVSNDPATLAFYPAWLSAGCHIVSANLHVATMSSALQRQITQIQLAPNDLSVDTNACLGMGVPVLSTIQNILQTGDIVEQVEASWSSLFNALAARANEANFASAVDSVLEQYAGLAPFDMVEDLTGIRSAKKMVLLARELGLDDESVSAAKISSPFPVPEAAVDTWAVEDVKAYIHKHHDALLARLQGSQPNANFRLVSTLQADVGGISIDIKELNQPHAFAGLRNEQCALAFHTSWHKPHPLVISSSSFASDASQSLLASTVFGSILKIARSL</sequence>
<evidence type="ECO:0000313" key="16">
    <source>
        <dbReference type="EMBL" id="KAF0745486.1"/>
    </source>
</evidence>
<dbReference type="AlphaFoldDB" id="A0A6G0XY20"/>
<evidence type="ECO:0000256" key="2">
    <source>
        <dbReference type="ARBA" id="ARBA00010046"/>
    </source>
</evidence>
<keyword evidence="6" id="KW-0418">Kinase</keyword>
<reference evidence="16 17" key="1">
    <citation type="submission" date="2019-07" db="EMBL/GenBank/DDBJ databases">
        <title>Genomics analysis of Aphanomyces spp. identifies a new class of oomycete effector associated with host adaptation.</title>
        <authorList>
            <person name="Gaulin E."/>
        </authorList>
    </citation>
    <scope>NUCLEOTIDE SEQUENCE [LARGE SCALE GENOMIC DNA]</scope>
    <source>
        <strain evidence="16 17">ATCC 201684</strain>
    </source>
</reference>
<dbReference type="Proteomes" id="UP000481153">
    <property type="component" value="Unassembled WGS sequence"/>
</dbReference>
<protein>
    <recommendedName>
        <fullName evidence="15">ACT domain-containing protein</fullName>
    </recommendedName>
</protein>
<evidence type="ECO:0000256" key="10">
    <source>
        <dbReference type="ARBA" id="ARBA00023027"/>
    </source>
</evidence>
<keyword evidence="9" id="KW-0560">Oxidoreductase</keyword>
<gene>
    <name evidence="16" type="ORF">Ae201684_000500</name>
</gene>
<dbReference type="GO" id="GO:0009090">
    <property type="term" value="P:homoserine biosynthetic process"/>
    <property type="evidence" value="ECO:0007669"/>
    <property type="project" value="TreeGrafter"/>
</dbReference>
<feature type="domain" description="ACT" evidence="15">
    <location>
        <begin position="419"/>
        <end position="491"/>
    </location>
</feature>
<dbReference type="GO" id="GO:0005524">
    <property type="term" value="F:ATP binding"/>
    <property type="evidence" value="ECO:0007669"/>
    <property type="project" value="UniProtKB-KW"/>
</dbReference>
<keyword evidence="5" id="KW-0547">Nucleotide-binding</keyword>
<dbReference type="GO" id="GO:0004412">
    <property type="term" value="F:homoserine dehydrogenase activity"/>
    <property type="evidence" value="ECO:0007669"/>
    <property type="project" value="InterPro"/>
</dbReference>
<evidence type="ECO:0000259" key="15">
    <source>
        <dbReference type="PROSITE" id="PS51671"/>
    </source>
</evidence>
<dbReference type="InterPro" id="IPR001342">
    <property type="entry name" value="HDH_cat"/>
</dbReference>
<dbReference type="PROSITE" id="PS00324">
    <property type="entry name" value="ASPARTOKINASE"/>
    <property type="match status" value="1"/>
</dbReference>
<dbReference type="UniPathway" id="UPA00050">
    <property type="reaction ID" value="UER00063"/>
</dbReference>
<dbReference type="GO" id="GO:0009088">
    <property type="term" value="P:threonine biosynthetic process"/>
    <property type="evidence" value="ECO:0007669"/>
    <property type="project" value="UniProtKB-UniPathway"/>
</dbReference>
<evidence type="ECO:0000256" key="13">
    <source>
        <dbReference type="ARBA" id="ARBA00044938"/>
    </source>
</evidence>
<dbReference type="SUPFAM" id="SSF51735">
    <property type="entry name" value="NAD(P)-binding Rossmann-fold domains"/>
    <property type="match status" value="1"/>
</dbReference>
<evidence type="ECO:0000256" key="14">
    <source>
        <dbReference type="ARBA" id="ARBA00048561"/>
    </source>
</evidence>
<dbReference type="CDD" id="cd04243">
    <property type="entry name" value="AAK_AK-HSDH-like"/>
    <property type="match status" value="1"/>
</dbReference>
<dbReference type="PROSITE" id="PS51671">
    <property type="entry name" value="ACT"/>
    <property type="match status" value="1"/>
</dbReference>
<evidence type="ECO:0000256" key="4">
    <source>
        <dbReference type="ARBA" id="ARBA00022723"/>
    </source>
</evidence>
<comment type="similarity">
    <text evidence="2">In the N-terminal section; belongs to the aspartokinase family.</text>
</comment>
<keyword evidence="7" id="KW-0067">ATP-binding</keyword>
<name>A0A6G0XY20_9STRA</name>
<keyword evidence="4" id="KW-0479">Metal-binding</keyword>
<comment type="similarity">
    <text evidence="1">In the C-terminal section; belongs to the homoserine dehydrogenase family.</text>
</comment>
<dbReference type="Pfam" id="PF00696">
    <property type="entry name" value="AA_kinase"/>
    <property type="match status" value="1"/>
</dbReference>
<keyword evidence="3" id="KW-0808">Transferase</keyword>
<dbReference type="InterPro" id="IPR036393">
    <property type="entry name" value="AceGlu_kinase-like_sf"/>
</dbReference>
<evidence type="ECO:0000256" key="3">
    <source>
        <dbReference type="ARBA" id="ARBA00022679"/>
    </source>
</evidence>
<dbReference type="EMBL" id="VJMJ01000002">
    <property type="protein sequence ID" value="KAF0745486.1"/>
    <property type="molecule type" value="Genomic_DNA"/>
</dbReference>
<evidence type="ECO:0000256" key="6">
    <source>
        <dbReference type="ARBA" id="ARBA00022777"/>
    </source>
</evidence>
<accession>A0A6G0XY20</accession>
<evidence type="ECO:0000256" key="1">
    <source>
        <dbReference type="ARBA" id="ARBA00007952"/>
    </source>
</evidence>
<dbReference type="CDD" id="cd04921">
    <property type="entry name" value="ACT_AKi-HSDH-ThrA-like_1"/>
    <property type="match status" value="1"/>
</dbReference>
<evidence type="ECO:0000256" key="7">
    <source>
        <dbReference type="ARBA" id="ARBA00022840"/>
    </source>
</evidence>
<evidence type="ECO:0000256" key="5">
    <source>
        <dbReference type="ARBA" id="ARBA00022741"/>
    </source>
</evidence>
<dbReference type="SUPFAM" id="SSF55021">
    <property type="entry name" value="ACT-like"/>
    <property type="match status" value="2"/>
</dbReference>
<evidence type="ECO:0000256" key="12">
    <source>
        <dbReference type="ARBA" id="ARBA00029440"/>
    </source>
</evidence>
<keyword evidence="8" id="KW-0521">NADP</keyword>
<dbReference type="UniPathway" id="UPA00051">
    <property type="reaction ID" value="UER00465"/>
</dbReference>
<dbReference type="PANTHER" id="PTHR43070:SF5">
    <property type="entry name" value="HOMOSERINE DEHYDROGENASE"/>
    <property type="match status" value="1"/>
</dbReference>
<dbReference type="InterPro" id="IPR036291">
    <property type="entry name" value="NAD(P)-bd_dom_sf"/>
</dbReference>
<dbReference type="NCBIfam" id="TIGR00657">
    <property type="entry name" value="asp_kinases"/>
    <property type="match status" value="1"/>
</dbReference>
<proteinExistence type="inferred from homology"/>
<dbReference type="InterPro" id="IPR018042">
    <property type="entry name" value="Aspartate_kinase_CS"/>
</dbReference>
<keyword evidence="17" id="KW-1185">Reference proteome</keyword>
<comment type="catalytic activity">
    <reaction evidence="14">
        <text>L-aspartate + ATP = 4-phospho-L-aspartate + ADP</text>
        <dbReference type="Rhea" id="RHEA:23776"/>
        <dbReference type="ChEBI" id="CHEBI:29991"/>
        <dbReference type="ChEBI" id="CHEBI:30616"/>
        <dbReference type="ChEBI" id="CHEBI:57535"/>
        <dbReference type="ChEBI" id="CHEBI:456216"/>
        <dbReference type="EC" id="2.7.2.4"/>
    </reaction>
    <physiologicalReaction direction="left-to-right" evidence="14">
        <dbReference type="Rhea" id="RHEA:23777"/>
    </physiologicalReaction>
</comment>
<dbReference type="PANTHER" id="PTHR43070">
    <property type="match status" value="1"/>
</dbReference>
<evidence type="ECO:0000256" key="9">
    <source>
        <dbReference type="ARBA" id="ARBA00023002"/>
    </source>
</evidence>
<dbReference type="InterPro" id="IPR002912">
    <property type="entry name" value="ACT_dom"/>
</dbReference>
<dbReference type="InterPro" id="IPR011147">
    <property type="entry name" value="Bifunc_Aspkin/hSer_DH"/>
</dbReference>
<dbReference type="Gene3D" id="3.30.360.10">
    <property type="entry name" value="Dihydrodipicolinate Reductase, domain 2"/>
    <property type="match status" value="1"/>
</dbReference>
<dbReference type="InterPro" id="IPR045865">
    <property type="entry name" value="ACT-like_dom_sf"/>
</dbReference>